<evidence type="ECO:0000313" key="3">
    <source>
        <dbReference type="EMBL" id="RKS25608.1"/>
    </source>
</evidence>
<dbReference type="Pfam" id="PF22725">
    <property type="entry name" value="GFO_IDH_MocA_C3"/>
    <property type="match status" value="1"/>
</dbReference>
<dbReference type="InterPro" id="IPR000683">
    <property type="entry name" value="Gfo/Idh/MocA-like_OxRdtase_N"/>
</dbReference>
<comment type="caution">
    <text evidence="3">The sequence shown here is derived from an EMBL/GenBank/DDBJ whole genome shotgun (WGS) entry which is preliminary data.</text>
</comment>
<dbReference type="Gene3D" id="3.40.50.720">
    <property type="entry name" value="NAD(P)-binding Rossmann-like Domain"/>
    <property type="match status" value="1"/>
</dbReference>
<dbReference type="PANTHER" id="PTHR43377:SF2">
    <property type="entry name" value="BINDING ROSSMANN FOLD OXIDOREDUCTASE, PUTATIVE (AFU_ORTHOLOGUE AFUA_4G00560)-RELATED"/>
    <property type="match status" value="1"/>
</dbReference>
<dbReference type="SUPFAM" id="SSF55347">
    <property type="entry name" value="Glyceraldehyde-3-phosphate dehydrogenase-like, C-terminal domain"/>
    <property type="match status" value="1"/>
</dbReference>
<evidence type="ECO:0000313" key="4">
    <source>
        <dbReference type="Proteomes" id="UP000277579"/>
    </source>
</evidence>
<organism evidence="3 4">
    <name type="scientific">Flavobacterium endophyticum</name>
    <dbReference type="NCBI Taxonomy" id="1540163"/>
    <lineage>
        <taxon>Bacteria</taxon>
        <taxon>Pseudomonadati</taxon>
        <taxon>Bacteroidota</taxon>
        <taxon>Flavobacteriia</taxon>
        <taxon>Flavobacteriales</taxon>
        <taxon>Flavobacteriaceae</taxon>
        <taxon>Flavobacterium</taxon>
    </lineage>
</organism>
<dbReference type="OrthoDB" id="726883at2"/>
<evidence type="ECO:0000259" key="2">
    <source>
        <dbReference type="Pfam" id="PF22725"/>
    </source>
</evidence>
<dbReference type="InterPro" id="IPR051450">
    <property type="entry name" value="Gfo/Idh/MocA_Oxidoreductases"/>
</dbReference>
<dbReference type="InterPro" id="IPR036291">
    <property type="entry name" value="NAD(P)-bd_dom_sf"/>
</dbReference>
<dbReference type="AlphaFoldDB" id="A0A495MJJ5"/>
<dbReference type="RefSeq" id="WP_121374994.1">
    <property type="nucleotide sequence ID" value="NZ_RBLC01000001.1"/>
</dbReference>
<feature type="domain" description="GFO/IDH/MocA-like oxidoreductase" evidence="2">
    <location>
        <begin position="132"/>
        <end position="230"/>
    </location>
</feature>
<dbReference type="InterPro" id="IPR055170">
    <property type="entry name" value="GFO_IDH_MocA-like_dom"/>
</dbReference>
<dbReference type="Proteomes" id="UP000277579">
    <property type="component" value="Unassembled WGS sequence"/>
</dbReference>
<dbReference type="PANTHER" id="PTHR43377">
    <property type="entry name" value="BILIVERDIN REDUCTASE A"/>
    <property type="match status" value="1"/>
</dbReference>
<dbReference type="Gene3D" id="3.30.360.10">
    <property type="entry name" value="Dihydrodipicolinate Reductase, domain 2"/>
    <property type="match status" value="1"/>
</dbReference>
<accession>A0A495MJJ5</accession>
<feature type="domain" description="Gfo/Idh/MocA-like oxidoreductase N-terminal" evidence="1">
    <location>
        <begin position="5"/>
        <end position="118"/>
    </location>
</feature>
<dbReference type="EMBL" id="RBLC01000001">
    <property type="protein sequence ID" value="RKS25608.1"/>
    <property type="molecule type" value="Genomic_DNA"/>
</dbReference>
<dbReference type="Pfam" id="PF01408">
    <property type="entry name" value="GFO_IDH_MocA"/>
    <property type="match status" value="1"/>
</dbReference>
<reference evidence="3 4" key="1">
    <citation type="submission" date="2018-10" db="EMBL/GenBank/DDBJ databases">
        <title>Genomic Encyclopedia of Archaeal and Bacterial Type Strains, Phase II (KMG-II): from individual species to whole genera.</title>
        <authorList>
            <person name="Goeker M."/>
        </authorList>
    </citation>
    <scope>NUCLEOTIDE SEQUENCE [LARGE SCALE GENOMIC DNA]</scope>
    <source>
        <strain evidence="3 4">DSM 29537</strain>
    </source>
</reference>
<proteinExistence type="predicted"/>
<name>A0A495MJJ5_9FLAO</name>
<dbReference type="GO" id="GO:0000166">
    <property type="term" value="F:nucleotide binding"/>
    <property type="evidence" value="ECO:0007669"/>
    <property type="project" value="InterPro"/>
</dbReference>
<protein>
    <submittedName>
        <fullName evidence="3">Putative dehydrogenase</fullName>
    </submittedName>
</protein>
<sequence length="376" mass="42159">MKTYKIGIIGYGGFGKFLHHWWRMQQRIEVSAISDRNFADEESDGVTHYENWKDLIADREIDIVSIATVPAFHVEMACESMRAGKHVLLEKPIALNIESAAKLLQVQEETGKIIMVNHMLRYNPIIRALVALNGKKALGKLRHAEISNYAQDESLPADHWFWEKELSGGIFIEHGVHFFDIINALTDQKFSKVYGCSHNRNGGQEDQVSALVLYDGGLIASHYHSFSGPGFFERTTMRLVYDLAKVEIEGWIPMKGRIEALVNKNSKDALGTLPGFVIEKAVPISDLNDVSRPEGWGTYFAEKKIVTSIGGIEYNVDEMVTGSFEIKQTKSEVYGKCLQGILKDLISKIENPDHKLTVTARDAYESLKVAVLADKG</sequence>
<evidence type="ECO:0000259" key="1">
    <source>
        <dbReference type="Pfam" id="PF01408"/>
    </source>
</evidence>
<dbReference type="SUPFAM" id="SSF51735">
    <property type="entry name" value="NAD(P)-binding Rossmann-fold domains"/>
    <property type="match status" value="1"/>
</dbReference>
<gene>
    <name evidence="3" type="ORF">CLV94_0646</name>
</gene>
<keyword evidence="4" id="KW-1185">Reference proteome</keyword>